<evidence type="ECO:0000313" key="1">
    <source>
        <dbReference type="EMBL" id="KYC61453.1"/>
    </source>
</evidence>
<proteinExistence type="predicted"/>
<dbReference type="Proteomes" id="UP000075288">
    <property type="component" value="Unassembled WGS sequence"/>
</dbReference>
<sequence length="43" mass="4674">MQPDVLDLKCAGRSFRAATLFWARRICGDAHAGNAGMQTRAPL</sequence>
<reference evidence="1 2" key="1">
    <citation type="submission" date="2016-01" db="EMBL/GenBank/DDBJ databases">
        <title>Genome Sequences of Twelve Sporeforming Bacillus Species Isolated from Foods.</title>
        <authorList>
            <person name="Berendsen E.M."/>
            <person name="Wells-Bennik M.H."/>
            <person name="Krawcyk A.O."/>
            <person name="De Jong A."/>
            <person name="Holsappel S."/>
            <person name="Eijlander R.T."/>
            <person name="Kuipers O.P."/>
        </authorList>
    </citation>
    <scope>NUCLEOTIDE SEQUENCE [LARGE SCALE GENOMIC DNA]</scope>
    <source>
        <strain evidence="1 2">B4098</strain>
    </source>
</reference>
<comment type="caution">
    <text evidence="1">The sequence shown here is derived from an EMBL/GenBank/DDBJ whole genome shotgun (WGS) entry which is preliminary data.</text>
</comment>
<dbReference type="EMBL" id="LQYG01000069">
    <property type="protein sequence ID" value="KYC61453.1"/>
    <property type="molecule type" value="Genomic_DNA"/>
</dbReference>
<protein>
    <submittedName>
        <fullName evidence="1">Uncharacterized protein</fullName>
    </submittedName>
</protein>
<name>A0A150JW03_HEYCO</name>
<organism evidence="1 2">
    <name type="scientific">Heyndrickxia coagulans</name>
    <name type="common">Weizmannia coagulans</name>
    <dbReference type="NCBI Taxonomy" id="1398"/>
    <lineage>
        <taxon>Bacteria</taxon>
        <taxon>Bacillati</taxon>
        <taxon>Bacillota</taxon>
        <taxon>Bacilli</taxon>
        <taxon>Bacillales</taxon>
        <taxon>Bacillaceae</taxon>
        <taxon>Heyndrickxia</taxon>
    </lineage>
</organism>
<evidence type="ECO:0000313" key="2">
    <source>
        <dbReference type="Proteomes" id="UP000075288"/>
    </source>
</evidence>
<dbReference type="AlphaFoldDB" id="A0A150JW03"/>
<accession>A0A150JW03</accession>
<gene>
    <name evidence="1" type="ORF">B4098_2008</name>
</gene>